<keyword evidence="5" id="KW-1185">Reference proteome</keyword>
<dbReference type="HOGENOM" id="CLU_010194_1_3_11"/>
<dbReference type="PRINTS" id="PR00081">
    <property type="entry name" value="GDHRDH"/>
</dbReference>
<dbReference type="PANTHER" id="PTHR42760">
    <property type="entry name" value="SHORT-CHAIN DEHYDROGENASES/REDUCTASES FAMILY MEMBER"/>
    <property type="match status" value="1"/>
</dbReference>
<evidence type="ECO:0000313" key="5">
    <source>
        <dbReference type="Proteomes" id="UP000019754"/>
    </source>
</evidence>
<accession>A0A022L1K3</accession>
<comment type="caution">
    <text evidence="4">The sequence shown here is derived from an EMBL/GenBank/DDBJ whole genome shotgun (WGS) entry which is preliminary data.</text>
</comment>
<dbReference type="OrthoDB" id="286404at2"/>
<dbReference type="SUPFAM" id="SSF51735">
    <property type="entry name" value="NAD(P)-binding Rossmann-fold domains"/>
    <property type="match status" value="1"/>
</dbReference>
<dbReference type="STRING" id="1249481.D641_0101495"/>
<dbReference type="Pfam" id="PF13561">
    <property type="entry name" value="adh_short_C2"/>
    <property type="match status" value="1"/>
</dbReference>
<dbReference type="InterPro" id="IPR020904">
    <property type="entry name" value="Sc_DH/Rdtase_CS"/>
</dbReference>
<sequence length="263" mass="27355">MHIDLSHQVVVVTGAGRGIGRSIAQAFHDEGARVVALDVSPGLLSVLEADGIADLCVPCDVTDVDQVRSAVETVVERFGRLDVLINNAGINIEGPVEDFDAGLWDRVFAVNVRGVFVTSQAVIPVMKEQGSGRIINAASFAAIIPSVGAAAYGASKAAVVQLTRVLASELGPYGITVNAYAPGMIPGEMNTFASLDEQAAAAKLDQLSVRRWGEPEDVAKLCLFLASDLSSYITGALLDVSGGKFATQDPGAAWRGEGPAGLH</sequence>
<name>A0A022L1K3_9MICO</name>
<evidence type="ECO:0000256" key="2">
    <source>
        <dbReference type="ARBA" id="ARBA00023002"/>
    </source>
</evidence>
<dbReference type="NCBIfam" id="NF009466">
    <property type="entry name" value="PRK12826.1-2"/>
    <property type="match status" value="1"/>
</dbReference>
<gene>
    <name evidence="4" type="ORF">D641_0101495</name>
</gene>
<dbReference type="GO" id="GO:0016616">
    <property type="term" value="F:oxidoreductase activity, acting on the CH-OH group of donors, NAD or NADP as acceptor"/>
    <property type="evidence" value="ECO:0007669"/>
    <property type="project" value="TreeGrafter"/>
</dbReference>
<dbReference type="AlphaFoldDB" id="A0A022L1K3"/>
<keyword evidence="2" id="KW-0560">Oxidoreductase</keyword>
<comment type="similarity">
    <text evidence="1">Belongs to the short-chain dehydrogenases/reductases (SDR) family.</text>
</comment>
<organism evidence="4 5">
    <name type="scientific">Brachybacterium muris UCD-AY4</name>
    <dbReference type="NCBI Taxonomy" id="1249481"/>
    <lineage>
        <taxon>Bacteria</taxon>
        <taxon>Bacillati</taxon>
        <taxon>Actinomycetota</taxon>
        <taxon>Actinomycetes</taxon>
        <taxon>Micrococcales</taxon>
        <taxon>Dermabacteraceae</taxon>
        <taxon>Brachybacterium</taxon>
    </lineage>
</organism>
<dbReference type="Gene3D" id="3.40.50.720">
    <property type="entry name" value="NAD(P)-binding Rossmann-like Domain"/>
    <property type="match status" value="1"/>
</dbReference>
<proteinExistence type="inferred from homology"/>
<dbReference type="RefSeq" id="WP_017824598.1">
    <property type="nucleotide sequence ID" value="NZ_KB403091.1"/>
</dbReference>
<dbReference type="CDD" id="cd05233">
    <property type="entry name" value="SDR_c"/>
    <property type="match status" value="1"/>
</dbReference>
<dbReference type="InterPro" id="IPR036291">
    <property type="entry name" value="NAD(P)-bd_dom_sf"/>
</dbReference>
<evidence type="ECO:0000259" key="3">
    <source>
        <dbReference type="SMART" id="SM00822"/>
    </source>
</evidence>
<evidence type="ECO:0000313" key="4">
    <source>
        <dbReference type="EMBL" id="EYT51166.1"/>
    </source>
</evidence>
<dbReference type="PROSITE" id="PS00061">
    <property type="entry name" value="ADH_SHORT"/>
    <property type="match status" value="1"/>
</dbReference>
<dbReference type="FunFam" id="3.40.50.720:FF:000084">
    <property type="entry name" value="Short-chain dehydrogenase reductase"/>
    <property type="match status" value="1"/>
</dbReference>
<evidence type="ECO:0000256" key="1">
    <source>
        <dbReference type="ARBA" id="ARBA00006484"/>
    </source>
</evidence>
<dbReference type="NCBIfam" id="NF005559">
    <property type="entry name" value="PRK07231.1"/>
    <property type="match status" value="1"/>
</dbReference>
<dbReference type="InterPro" id="IPR057326">
    <property type="entry name" value="KR_dom"/>
</dbReference>
<dbReference type="Proteomes" id="UP000019754">
    <property type="component" value="Unassembled WGS sequence"/>
</dbReference>
<dbReference type="PRINTS" id="PR00080">
    <property type="entry name" value="SDRFAMILY"/>
</dbReference>
<dbReference type="InterPro" id="IPR002347">
    <property type="entry name" value="SDR_fam"/>
</dbReference>
<protein>
    <submittedName>
        <fullName evidence="4">Short-chain dehydrogenase</fullName>
    </submittedName>
</protein>
<dbReference type="PANTHER" id="PTHR42760:SF133">
    <property type="entry name" value="3-OXOACYL-[ACYL-CARRIER-PROTEIN] REDUCTASE"/>
    <property type="match status" value="1"/>
</dbReference>
<dbReference type="EMBL" id="AORC01000002">
    <property type="protein sequence ID" value="EYT51166.1"/>
    <property type="molecule type" value="Genomic_DNA"/>
</dbReference>
<dbReference type="SMART" id="SM00822">
    <property type="entry name" value="PKS_KR"/>
    <property type="match status" value="1"/>
</dbReference>
<feature type="domain" description="Ketoreductase" evidence="3">
    <location>
        <begin position="8"/>
        <end position="183"/>
    </location>
</feature>
<reference evidence="4 5" key="1">
    <citation type="journal article" date="2013" name="Genome Announc.">
        <title>Draft genome sequence of an Actinobacterium, Brachybacterium muris strain UCD-AY4.</title>
        <authorList>
            <person name="Lo J.R."/>
            <person name="Lang J.M."/>
            <person name="Darling A.E."/>
            <person name="Eisen J.A."/>
            <person name="Coil D.A."/>
        </authorList>
    </citation>
    <scope>NUCLEOTIDE SEQUENCE [LARGE SCALE GENOMIC DNA]</scope>
    <source>
        <strain evidence="4 5">UCD-AY4</strain>
    </source>
</reference>